<reference evidence="1 2" key="1">
    <citation type="submission" date="2022-11" db="EMBL/GenBank/DDBJ databases">
        <title>Nonomuraea corallina sp. nov., a new species of the genus Nonomuraea isolated from sea side sediment in Thai sea.</title>
        <authorList>
            <person name="Ngamcharungchit C."/>
            <person name="Matsumoto A."/>
            <person name="Suriyachadkun C."/>
            <person name="Panbangred W."/>
            <person name="Inahashi Y."/>
            <person name="Intra B."/>
        </authorList>
    </citation>
    <scope>NUCLEOTIDE SEQUENCE [LARGE SCALE GENOMIC DNA]</scope>
    <source>
        <strain evidence="1 2">DSM 43553</strain>
    </source>
</reference>
<evidence type="ECO:0008006" key="3">
    <source>
        <dbReference type="Google" id="ProtNLM"/>
    </source>
</evidence>
<protein>
    <recommendedName>
        <fullName evidence="3">Nucleotidyl transferase AbiEii/AbiGii toxin family protein</fullName>
    </recommendedName>
</protein>
<proteinExistence type="predicted"/>
<dbReference type="EMBL" id="JAPNUD010000251">
    <property type="protein sequence ID" value="MDA0647070.1"/>
    <property type="molecule type" value="Genomic_DNA"/>
</dbReference>
<dbReference type="Pfam" id="PF10706">
    <property type="entry name" value="Aminoglyc_resit"/>
    <property type="match status" value="1"/>
</dbReference>
<accession>A0ABT4TCI8</accession>
<keyword evidence="2" id="KW-1185">Reference proteome</keyword>
<comment type="caution">
    <text evidence="1">The sequence shown here is derived from an EMBL/GenBank/DDBJ whole genome shotgun (WGS) entry which is preliminary data.</text>
</comment>
<dbReference type="Gene3D" id="3.30.460.40">
    <property type="match status" value="1"/>
</dbReference>
<dbReference type="RefSeq" id="WP_271280151.1">
    <property type="nucleotide sequence ID" value="NZ_BAABFD010000003.1"/>
</dbReference>
<evidence type="ECO:0000313" key="1">
    <source>
        <dbReference type="EMBL" id="MDA0647070.1"/>
    </source>
</evidence>
<sequence>MTRGLAEVAALLATAPLPWWIGGGHAIEPAVGHAYRTHGDVDLGLLRRDHAPAAP</sequence>
<name>A0ABT4TCI8_9ACTN</name>
<evidence type="ECO:0000313" key="2">
    <source>
        <dbReference type="Proteomes" id="UP001212498"/>
    </source>
</evidence>
<gene>
    <name evidence="1" type="ORF">OUY24_41145</name>
</gene>
<organism evidence="1 2">
    <name type="scientific">Nonomuraea ferruginea</name>
    <dbReference type="NCBI Taxonomy" id="46174"/>
    <lineage>
        <taxon>Bacteria</taxon>
        <taxon>Bacillati</taxon>
        <taxon>Actinomycetota</taxon>
        <taxon>Actinomycetes</taxon>
        <taxon>Streptosporangiales</taxon>
        <taxon>Streptosporangiaceae</taxon>
        <taxon>Nonomuraea</taxon>
    </lineage>
</organism>
<dbReference type="InterPro" id="IPR019646">
    <property type="entry name" value="Aminoglyc_AdlTrfase"/>
</dbReference>
<dbReference type="Proteomes" id="UP001212498">
    <property type="component" value="Unassembled WGS sequence"/>
</dbReference>